<proteinExistence type="predicted"/>
<dbReference type="GeneID" id="34595983"/>
<feature type="compositionally biased region" description="Polar residues" evidence="1">
    <location>
        <begin position="50"/>
        <end position="67"/>
    </location>
</feature>
<name>A0A177FNU9_9EURO</name>
<dbReference type="Proteomes" id="UP000077002">
    <property type="component" value="Unassembled WGS sequence"/>
</dbReference>
<comment type="caution">
    <text evidence="2">The sequence shown here is derived from an EMBL/GenBank/DDBJ whole genome shotgun (WGS) entry which is preliminary data.</text>
</comment>
<keyword evidence="3" id="KW-1185">Reference proteome</keyword>
<dbReference type="PANTHER" id="PTHR37540">
    <property type="entry name" value="TRANSCRIPTION FACTOR (ACR-2), PUTATIVE-RELATED-RELATED"/>
    <property type="match status" value="1"/>
</dbReference>
<evidence type="ECO:0000256" key="1">
    <source>
        <dbReference type="SAM" id="MobiDB-lite"/>
    </source>
</evidence>
<dbReference type="EMBL" id="LVKK01000003">
    <property type="protein sequence ID" value="OAG44839.1"/>
    <property type="molecule type" value="Genomic_DNA"/>
</dbReference>
<evidence type="ECO:0008006" key="4">
    <source>
        <dbReference type="Google" id="ProtNLM"/>
    </source>
</evidence>
<evidence type="ECO:0000313" key="2">
    <source>
        <dbReference type="EMBL" id="OAG44839.1"/>
    </source>
</evidence>
<reference evidence="2 3" key="1">
    <citation type="submission" date="2016-03" db="EMBL/GenBank/DDBJ databases">
        <title>Draft genome sequence of the Fonsecaea monophora CBS 269.37.</title>
        <authorList>
            <person name="Bombassaro A."/>
            <person name="Vinicius W.A."/>
            <person name="De Hoog S."/>
            <person name="Sun J."/>
            <person name="Souza E.M."/>
            <person name="Raittz R.T."/>
            <person name="Costa F."/>
            <person name="Leao A.C."/>
            <person name="Tadra-Sfeir M.Z."/>
            <person name="Baura V."/>
            <person name="Balsanelli E."/>
            <person name="Pedrosa F.O."/>
            <person name="Moreno L.F."/>
            <person name="Steffens M.B."/>
            <person name="Xi L."/>
            <person name="Bocca A.L."/>
            <person name="Felipe M.S."/>
            <person name="Teixeira M."/>
            <person name="Telles Filho F.Q."/>
            <person name="Azevedo C.M."/>
            <person name="Gomes R."/>
            <person name="Vicente V.A."/>
        </authorList>
    </citation>
    <scope>NUCLEOTIDE SEQUENCE [LARGE SCALE GENOMIC DNA]</scope>
    <source>
        <strain evidence="2 3">CBS 269.37</strain>
    </source>
</reference>
<feature type="region of interest" description="Disordered" evidence="1">
    <location>
        <begin position="1"/>
        <end position="69"/>
    </location>
</feature>
<protein>
    <recommendedName>
        <fullName evidence="4">Transcription factor domain-containing protein</fullName>
    </recommendedName>
</protein>
<dbReference type="InterPro" id="IPR021858">
    <property type="entry name" value="Fun_TF"/>
</dbReference>
<accession>A0A177FNU9</accession>
<dbReference type="RefSeq" id="XP_022516791.1">
    <property type="nucleotide sequence ID" value="XM_022650788.1"/>
</dbReference>
<dbReference type="AlphaFoldDB" id="A0A177FNU9"/>
<dbReference type="PANTHER" id="PTHR37540:SF5">
    <property type="entry name" value="TRANSCRIPTION FACTOR DOMAIN-CONTAINING PROTEIN"/>
    <property type="match status" value="1"/>
</dbReference>
<evidence type="ECO:0000313" key="3">
    <source>
        <dbReference type="Proteomes" id="UP000077002"/>
    </source>
</evidence>
<gene>
    <name evidence="2" type="ORF">AYO21_00801</name>
</gene>
<dbReference type="Pfam" id="PF11951">
    <property type="entry name" value="Fungal_trans_2"/>
    <property type="match status" value="1"/>
</dbReference>
<sequence>MANNLEHPQTPFIHSAGKPSEWKKKEQVRRQHQHAASVAHQRGQRKRLPRSQTRLVPTDHSSLSTTPVPRADLSGSRFDPFDVFFVNNLSTYAQEMFQSAIIDQWPCFALSSRKQDIDRWRSITVKYALESPYLVPAITYAGSSYRYFFGTQDSVAKFHRINFYHETLRQLREAMLQPNAQHGDAMLLAIAILTIHGPPNDLQGRTLVGSQQLRDYEYYGSKVWEPTHFQALFSLVKQRGGLHKLGIDSLAGIIMTCVIFHHALGACSQVRIDIVDSLSVLRVPAFPLFFPPSPVLEALRQCRKPEKSNSCQGFRFLRGRHLGRRLLTMIEDVDALLDAYDTFLKGSGPSIDFGQLVAAWRILQHQALSLPSGEDLLFNLCRVAVIVFLVECLEPLPVVGAFHQNGSRRLMLLLDECDKRDYWQTSPDTMLWATIVGGFVSRETSLRLWYIEQLRGSAISTSEEDWDKVLHLSETYLPFRHRQAQGCQQFWSEGCSWLAIAHPYKRRS</sequence>
<dbReference type="OrthoDB" id="3469466at2759"/>
<feature type="compositionally biased region" description="Basic and acidic residues" evidence="1">
    <location>
        <begin position="20"/>
        <end position="29"/>
    </location>
</feature>
<organism evidence="2 3">
    <name type="scientific">Fonsecaea monophora</name>
    <dbReference type="NCBI Taxonomy" id="254056"/>
    <lineage>
        <taxon>Eukaryota</taxon>
        <taxon>Fungi</taxon>
        <taxon>Dikarya</taxon>
        <taxon>Ascomycota</taxon>
        <taxon>Pezizomycotina</taxon>
        <taxon>Eurotiomycetes</taxon>
        <taxon>Chaetothyriomycetidae</taxon>
        <taxon>Chaetothyriales</taxon>
        <taxon>Herpotrichiellaceae</taxon>
        <taxon>Fonsecaea</taxon>
    </lineage>
</organism>